<dbReference type="InterPro" id="IPR010930">
    <property type="entry name" value="Flg_bb/hook_C_dom"/>
</dbReference>
<dbReference type="NCBIfam" id="TIGR02492">
    <property type="entry name" value="flgK_ends"/>
    <property type="match status" value="1"/>
</dbReference>
<dbReference type="GO" id="GO:0005198">
    <property type="term" value="F:structural molecule activity"/>
    <property type="evidence" value="ECO:0007669"/>
    <property type="project" value="InterPro"/>
</dbReference>
<evidence type="ECO:0000259" key="9">
    <source>
        <dbReference type="Pfam" id="PF22638"/>
    </source>
</evidence>
<dbReference type="InterPro" id="IPR053927">
    <property type="entry name" value="FlgK_helical"/>
</dbReference>
<dbReference type="InterPro" id="IPR002371">
    <property type="entry name" value="FlgK"/>
</dbReference>
<evidence type="ECO:0000259" key="7">
    <source>
        <dbReference type="Pfam" id="PF06429"/>
    </source>
</evidence>
<keyword evidence="10" id="KW-0966">Cell projection</keyword>
<dbReference type="InterPro" id="IPR019776">
    <property type="entry name" value="Flagellar_basal_body_rod_CS"/>
</dbReference>
<keyword evidence="4" id="KW-0964">Secreted</keyword>
<dbReference type="Pfam" id="PF22638">
    <property type="entry name" value="FlgK_D1"/>
    <property type="match status" value="1"/>
</dbReference>
<dbReference type="PANTHER" id="PTHR30033">
    <property type="entry name" value="FLAGELLAR HOOK-ASSOCIATED PROTEIN 1"/>
    <property type="match status" value="1"/>
</dbReference>
<comment type="caution">
    <text evidence="10">The sequence shown here is derived from an EMBL/GenBank/DDBJ whole genome shotgun (WGS) entry which is preliminary data.</text>
</comment>
<comment type="subcellular location">
    <subcellularLocation>
        <location evidence="1">Bacterial flagellum</location>
    </subcellularLocation>
    <subcellularLocation>
        <location evidence="2">Secreted</location>
    </subcellularLocation>
</comment>
<dbReference type="SUPFAM" id="SSF64518">
    <property type="entry name" value="Phase 1 flagellin"/>
    <property type="match status" value="2"/>
</dbReference>
<dbReference type="Pfam" id="PF06429">
    <property type="entry name" value="Flg_bbr_C"/>
    <property type="match status" value="1"/>
</dbReference>
<dbReference type="GO" id="GO:0005576">
    <property type="term" value="C:extracellular region"/>
    <property type="evidence" value="ECO:0007669"/>
    <property type="project" value="UniProtKB-SubCell"/>
</dbReference>
<feature type="domain" description="Flagellar basal-body/hook protein C-terminal" evidence="7">
    <location>
        <begin position="608"/>
        <end position="647"/>
    </location>
</feature>
<dbReference type="Pfam" id="PF00460">
    <property type="entry name" value="Flg_bb_rod"/>
    <property type="match status" value="1"/>
</dbReference>
<sequence length="648" mass="66952">MAIFGISVSALNAAQAGLATTSNNIANANTPGYSREQIVQTQMLPQNTGSGFIGQGVSVATVQRQYDQFLSAQVLAAQTQSSNLNTQLGLSQQVSNLLGDSSGGLTPTLQDFFTAVNGVSNAPQSVPARQAMIGSAQTLVSRFQSLSQNLNQIRDGLNSQISNSVTQINSYANQIATLNEQIVQAQANNPNQQPNALLDQRDQLVNQLSQQIRVSTIKQSDGSMNVYIGNGQSLVLGNQTTTLQAIASPTDPTALQVAYANNGTVIPIQQSSLQGGSLGGYLSFRQTVLDPAVNALGRIAMGFVDTFNQQQQKGTDLNGALGASMFTSAVPRVTPSSSNVGNGVLAATVNSTSALTGHDYSVQFDGTNYTVYDTTTNAAQSFTPAQLAAGQTLPGTGITLQLTAGSVANVAGDSFLVRPTADGASNIALNITDPTKIAASAPIASNAPTTNLGTGTIAPASVAATTPLPLSAVPLQDNVTITFIDATHFTVTDNTAPSTLVGAPGTLYNPAVGATLSFNGWTTQISGAPSAGDTFSVTQNTNATADGSNMLKMAALQTTNTLVNGTTSYQGAYAQLIAQVGTQTNQLTTTSQAQTSLLTQVTNSQQAVSGVNLDEEAANLLRYQQAYQAAGKAMQIANTMFDTILNLK</sequence>
<evidence type="ECO:0000256" key="5">
    <source>
        <dbReference type="ARBA" id="ARBA00023143"/>
    </source>
</evidence>
<evidence type="ECO:0000256" key="4">
    <source>
        <dbReference type="ARBA" id="ARBA00022525"/>
    </source>
</evidence>
<feature type="domain" description="Flagellar hook-associated protein FlgK helical" evidence="9">
    <location>
        <begin position="92"/>
        <end position="326"/>
    </location>
</feature>
<dbReference type="Pfam" id="PF21158">
    <property type="entry name" value="flgK_1st_1"/>
    <property type="match status" value="1"/>
</dbReference>
<dbReference type="AlphaFoldDB" id="A0A1J5T4X2"/>
<dbReference type="GO" id="GO:0009424">
    <property type="term" value="C:bacterial-type flagellum hook"/>
    <property type="evidence" value="ECO:0007669"/>
    <property type="project" value="InterPro"/>
</dbReference>
<evidence type="ECO:0000256" key="3">
    <source>
        <dbReference type="ARBA" id="ARBA00009677"/>
    </source>
</evidence>
<feature type="domain" description="Flagellar hook-associated protein 1 D2-like" evidence="8">
    <location>
        <begin position="337"/>
        <end position="419"/>
    </location>
</feature>
<gene>
    <name evidence="10" type="primary">flgK_2</name>
    <name evidence="10" type="ORF">GALL_34220</name>
</gene>
<dbReference type="InterPro" id="IPR049119">
    <property type="entry name" value="FlgK_D2-like"/>
</dbReference>
<protein>
    <submittedName>
        <fullName evidence="10">Flagellar hook-associated protein 1</fullName>
    </submittedName>
</protein>
<evidence type="ECO:0000259" key="6">
    <source>
        <dbReference type="Pfam" id="PF00460"/>
    </source>
</evidence>
<feature type="domain" description="Flagellar basal body rod protein N-terminal" evidence="6">
    <location>
        <begin position="7"/>
        <end position="33"/>
    </location>
</feature>
<dbReference type="PRINTS" id="PR01005">
    <property type="entry name" value="FLGHOOKAP1"/>
</dbReference>
<dbReference type="PROSITE" id="PS00588">
    <property type="entry name" value="FLAGELLA_BB_ROD"/>
    <property type="match status" value="1"/>
</dbReference>
<dbReference type="PANTHER" id="PTHR30033:SF1">
    <property type="entry name" value="FLAGELLAR HOOK-ASSOCIATED PROTEIN 1"/>
    <property type="match status" value="1"/>
</dbReference>
<evidence type="ECO:0000259" key="8">
    <source>
        <dbReference type="Pfam" id="PF21158"/>
    </source>
</evidence>
<keyword evidence="10" id="KW-0282">Flagellum</keyword>
<proteinExistence type="inferred from homology"/>
<organism evidence="10">
    <name type="scientific">mine drainage metagenome</name>
    <dbReference type="NCBI Taxonomy" id="410659"/>
    <lineage>
        <taxon>unclassified sequences</taxon>
        <taxon>metagenomes</taxon>
        <taxon>ecological metagenomes</taxon>
    </lineage>
</organism>
<name>A0A1J5T4X2_9ZZZZ</name>
<dbReference type="GO" id="GO:0044780">
    <property type="term" value="P:bacterial-type flagellum assembly"/>
    <property type="evidence" value="ECO:0007669"/>
    <property type="project" value="InterPro"/>
</dbReference>
<keyword evidence="10" id="KW-0969">Cilium</keyword>
<accession>A0A1J5T4X2</accession>
<evidence type="ECO:0000313" key="10">
    <source>
        <dbReference type="EMBL" id="OIR15921.1"/>
    </source>
</evidence>
<reference evidence="10" key="1">
    <citation type="submission" date="2016-10" db="EMBL/GenBank/DDBJ databases">
        <title>Sequence of Gallionella enrichment culture.</title>
        <authorList>
            <person name="Poehlein A."/>
            <person name="Muehling M."/>
            <person name="Daniel R."/>
        </authorList>
    </citation>
    <scope>NUCLEOTIDE SEQUENCE</scope>
</reference>
<evidence type="ECO:0000256" key="1">
    <source>
        <dbReference type="ARBA" id="ARBA00004365"/>
    </source>
</evidence>
<dbReference type="EMBL" id="MLJW01000008">
    <property type="protein sequence ID" value="OIR15921.1"/>
    <property type="molecule type" value="Genomic_DNA"/>
</dbReference>
<keyword evidence="5" id="KW-0975">Bacterial flagellum</keyword>
<dbReference type="InterPro" id="IPR001444">
    <property type="entry name" value="Flag_bb_rod_N"/>
</dbReference>
<comment type="similarity">
    <text evidence="3">Belongs to the flagella basal body rod proteins family.</text>
</comment>
<evidence type="ECO:0000256" key="2">
    <source>
        <dbReference type="ARBA" id="ARBA00004613"/>
    </source>
</evidence>